<feature type="compositionally biased region" description="Polar residues" evidence="1">
    <location>
        <begin position="170"/>
        <end position="180"/>
    </location>
</feature>
<evidence type="ECO:0000313" key="2">
    <source>
        <dbReference type="EMBL" id="KAJ8912400.1"/>
    </source>
</evidence>
<gene>
    <name evidence="2" type="ORF">NQ315_013466</name>
</gene>
<protein>
    <submittedName>
        <fullName evidence="2">Uncharacterized protein</fullName>
    </submittedName>
</protein>
<feature type="region of interest" description="Disordered" evidence="1">
    <location>
        <begin position="153"/>
        <end position="180"/>
    </location>
</feature>
<dbReference type="Proteomes" id="UP001159042">
    <property type="component" value="Unassembled WGS sequence"/>
</dbReference>
<evidence type="ECO:0000313" key="3">
    <source>
        <dbReference type="Proteomes" id="UP001159042"/>
    </source>
</evidence>
<organism evidence="2 3">
    <name type="scientific">Exocentrus adspersus</name>
    <dbReference type="NCBI Taxonomy" id="1586481"/>
    <lineage>
        <taxon>Eukaryota</taxon>
        <taxon>Metazoa</taxon>
        <taxon>Ecdysozoa</taxon>
        <taxon>Arthropoda</taxon>
        <taxon>Hexapoda</taxon>
        <taxon>Insecta</taxon>
        <taxon>Pterygota</taxon>
        <taxon>Neoptera</taxon>
        <taxon>Endopterygota</taxon>
        <taxon>Coleoptera</taxon>
        <taxon>Polyphaga</taxon>
        <taxon>Cucujiformia</taxon>
        <taxon>Chrysomeloidea</taxon>
        <taxon>Cerambycidae</taxon>
        <taxon>Lamiinae</taxon>
        <taxon>Acanthocinini</taxon>
        <taxon>Exocentrus</taxon>
    </lineage>
</organism>
<keyword evidence="3" id="KW-1185">Reference proteome</keyword>
<dbReference type="EMBL" id="JANEYG010000131">
    <property type="protein sequence ID" value="KAJ8912400.1"/>
    <property type="molecule type" value="Genomic_DNA"/>
</dbReference>
<name>A0AAV8VDN9_9CUCU</name>
<reference evidence="2 3" key="1">
    <citation type="journal article" date="2023" name="Insect Mol. Biol.">
        <title>Genome sequencing provides insights into the evolution of gene families encoding plant cell wall-degrading enzymes in longhorned beetles.</title>
        <authorList>
            <person name="Shin N.R."/>
            <person name="Okamura Y."/>
            <person name="Kirsch R."/>
            <person name="Pauchet Y."/>
        </authorList>
    </citation>
    <scope>NUCLEOTIDE SEQUENCE [LARGE SCALE GENOMIC DNA]</scope>
    <source>
        <strain evidence="2">EAD_L_NR</strain>
    </source>
</reference>
<feature type="compositionally biased region" description="Basic and acidic residues" evidence="1">
    <location>
        <begin position="155"/>
        <end position="164"/>
    </location>
</feature>
<comment type="caution">
    <text evidence="2">The sequence shown here is derived from an EMBL/GenBank/DDBJ whole genome shotgun (WGS) entry which is preliminary data.</text>
</comment>
<sequence>MSFQIVRNKDGWILNESEQVVLRDVENQTDVWIDMNVIHFNERNVPYFTIEDNGTQVVTPLTFLNIDNDETETGTIQGSEENDENLSPTLQSIHQRFARKKWENLCRTYKNCKDLKSKTGRGPTRFKFFEKLDEILGGAPTNCSPHSLDVCRSQANKDSEKQSTQEDSESGINTAHLQAP</sequence>
<proteinExistence type="predicted"/>
<dbReference type="AlphaFoldDB" id="A0AAV8VDN9"/>
<accession>A0AAV8VDN9</accession>
<evidence type="ECO:0000256" key="1">
    <source>
        <dbReference type="SAM" id="MobiDB-lite"/>
    </source>
</evidence>